<protein>
    <submittedName>
        <fullName evidence="2">Uncharacterized protein</fullName>
    </submittedName>
</protein>
<evidence type="ECO:0000256" key="1">
    <source>
        <dbReference type="SAM" id="MobiDB-lite"/>
    </source>
</evidence>
<keyword evidence="3" id="KW-1185">Reference proteome</keyword>
<sequence>MRGGPPGTRPMLPADAVLAESPANALPGIKAFHPPNTPNAPKALKSARR</sequence>
<organism evidence="2 3">
    <name type="scientific">Salinicola rhizosphaerae</name>
    <dbReference type="NCBI Taxonomy" id="1443141"/>
    <lineage>
        <taxon>Bacteria</taxon>
        <taxon>Pseudomonadati</taxon>
        <taxon>Pseudomonadota</taxon>
        <taxon>Gammaproteobacteria</taxon>
        <taxon>Oceanospirillales</taxon>
        <taxon>Halomonadaceae</taxon>
        <taxon>Salinicola</taxon>
    </lineage>
</organism>
<reference evidence="3" key="1">
    <citation type="journal article" date="2019" name="Int. J. Syst. Evol. Microbiol.">
        <title>The Global Catalogue of Microorganisms (GCM) 10K type strain sequencing project: providing services to taxonomists for standard genome sequencing and annotation.</title>
        <authorList>
            <consortium name="The Broad Institute Genomics Platform"/>
            <consortium name="The Broad Institute Genome Sequencing Center for Infectious Disease"/>
            <person name="Wu L."/>
            <person name="Ma J."/>
        </authorList>
    </citation>
    <scope>NUCLEOTIDE SEQUENCE [LARGE SCALE GENOMIC DNA]</scope>
    <source>
        <strain evidence="3">KCTC 32998</strain>
    </source>
</reference>
<feature type="region of interest" description="Disordered" evidence="1">
    <location>
        <begin position="29"/>
        <end position="49"/>
    </location>
</feature>
<comment type="caution">
    <text evidence="2">The sequence shown here is derived from an EMBL/GenBank/DDBJ whole genome shotgun (WGS) entry which is preliminary data.</text>
</comment>
<evidence type="ECO:0000313" key="3">
    <source>
        <dbReference type="Proteomes" id="UP000646745"/>
    </source>
</evidence>
<dbReference type="Proteomes" id="UP000646745">
    <property type="component" value="Unassembled WGS sequence"/>
</dbReference>
<evidence type="ECO:0000313" key="2">
    <source>
        <dbReference type="EMBL" id="GHB29550.1"/>
    </source>
</evidence>
<proteinExistence type="predicted"/>
<accession>A0ABQ3E9N4</accession>
<dbReference type="EMBL" id="BMZI01000007">
    <property type="protein sequence ID" value="GHB29550.1"/>
    <property type="molecule type" value="Genomic_DNA"/>
</dbReference>
<name>A0ABQ3E9N4_9GAMM</name>
<gene>
    <name evidence="2" type="ORF">GCM10009038_30300</name>
</gene>